<keyword evidence="5" id="KW-1185">Reference proteome</keyword>
<sequence>MRIHPVISVAHLEPCPDPAKDPYNRPRPSNPPPVIDEPREWKPYDVEKVLASRQRRYRRGRSITKYLVRWKGYGPEHDEWYGENLLDGCLETILDYEERQGNTSAVSVLESCLRKTPTNGDKGSDQDIRVANRTGKPVTKNGGGTPPSYTRAQGSRRTSSNSHCVSRNMDAPCEPQVTSTGGEYTEAARPPNVTGGGCDRAPKDLSPPRCTAAMLTPPTSDTSHRAGGADNTAYRRRISNDPPTSWQSATRDAETGSNQSN</sequence>
<evidence type="ECO:0000256" key="1">
    <source>
        <dbReference type="ARBA" id="ARBA00011353"/>
    </source>
</evidence>
<feature type="domain" description="Chromo" evidence="3">
    <location>
        <begin position="44"/>
        <end position="100"/>
    </location>
</feature>
<accession>A0A1W5D811</accession>
<organism evidence="4 5">
    <name type="scientific">Lasallia pustulata</name>
    <dbReference type="NCBI Taxonomy" id="136370"/>
    <lineage>
        <taxon>Eukaryota</taxon>
        <taxon>Fungi</taxon>
        <taxon>Dikarya</taxon>
        <taxon>Ascomycota</taxon>
        <taxon>Pezizomycotina</taxon>
        <taxon>Lecanoromycetes</taxon>
        <taxon>OSLEUM clade</taxon>
        <taxon>Umbilicariomycetidae</taxon>
        <taxon>Umbilicariales</taxon>
        <taxon>Umbilicariaceae</taxon>
        <taxon>Lasallia</taxon>
    </lineage>
</organism>
<evidence type="ECO:0000256" key="2">
    <source>
        <dbReference type="SAM" id="MobiDB-lite"/>
    </source>
</evidence>
<reference evidence="5" key="1">
    <citation type="submission" date="2017-03" db="EMBL/GenBank/DDBJ databases">
        <authorList>
            <person name="Sharma R."/>
            <person name="Thines M."/>
        </authorList>
    </citation>
    <scope>NUCLEOTIDE SEQUENCE [LARGE SCALE GENOMIC DNA]</scope>
</reference>
<dbReference type="Gene3D" id="2.40.50.40">
    <property type="match status" value="1"/>
</dbReference>
<feature type="compositionally biased region" description="Polar residues" evidence="2">
    <location>
        <begin position="147"/>
        <end position="165"/>
    </location>
</feature>
<dbReference type="CDD" id="cd00024">
    <property type="entry name" value="CD_CSD"/>
    <property type="match status" value="1"/>
</dbReference>
<evidence type="ECO:0000259" key="3">
    <source>
        <dbReference type="PROSITE" id="PS50013"/>
    </source>
</evidence>
<name>A0A1W5D811_9LECA</name>
<dbReference type="InterPro" id="IPR023780">
    <property type="entry name" value="Chromo_domain"/>
</dbReference>
<evidence type="ECO:0000313" key="4">
    <source>
        <dbReference type="EMBL" id="SLM39130.1"/>
    </source>
</evidence>
<feature type="region of interest" description="Disordered" evidence="2">
    <location>
        <begin position="14"/>
        <end position="39"/>
    </location>
</feature>
<feature type="region of interest" description="Disordered" evidence="2">
    <location>
        <begin position="114"/>
        <end position="261"/>
    </location>
</feature>
<dbReference type="GO" id="GO:0006338">
    <property type="term" value="P:chromatin remodeling"/>
    <property type="evidence" value="ECO:0007669"/>
    <property type="project" value="UniProtKB-ARBA"/>
</dbReference>
<dbReference type="Proteomes" id="UP000192927">
    <property type="component" value="Unassembled WGS sequence"/>
</dbReference>
<protein>
    <submittedName>
        <fullName evidence="4">Chromo domain/shadow</fullName>
    </submittedName>
</protein>
<dbReference type="InterPro" id="IPR000953">
    <property type="entry name" value="Chromo/chromo_shadow_dom"/>
</dbReference>
<comment type="subunit">
    <text evidence="1">Component of the NuA4 histone acetyltransferase complex.</text>
</comment>
<dbReference type="AlphaFoldDB" id="A0A1W5D811"/>
<proteinExistence type="predicted"/>
<dbReference type="SMART" id="SM00298">
    <property type="entry name" value="CHROMO"/>
    <property type="match status" value="1"/>
</dbReference>
<dbReference type="Pfam" id="PF00385">
    <property type="entry name" value="Chromo"/>
    <property type="match status" value="1"/>
</dbReference>
<dbReference type="EMBL" id="FWEW01003436">
    <property type="protein sequence ID" value="SLM39130.1"/>
    <property type="molecule type" value="Genomic_DNA"/>
</dbReference>
<dbReference type="SUPFAM" id="SSF54160">
    <property type="entry name" value="Chromo domain-like"/>
    <property type="match status" value="1"/>
</dbReference>
<dbReference type="PROSITE" id="PS50013">
    <property type="entry name" value="CHROMO_2"/>
    <property type="match status" value="1"/>
</dbReference>
<feature type="compositionally biased region" description="Polar residues" evidence="2">
    <location>
        <begin position="241"/>
        <end position="261"/>
    </location>
</feature>
<dbReference type="InterPro" id="IPR016197">
    <property type="entry name" value="Chromo-like_dom_sf"/>
</dbReference>
<evidence type="ECO:0000313" key="5">
    <source>
        <dbReference type="Proteomes" id="UP000192927"/>
    </source>
</evidence>